<dbReference type="PANTHER" id="PTHR47349">
    <property type="entry name" value="CHROMOSOME 8, WHOLE GENOME SHOTGUN SEQUENCE"/>
    <property type="match status" value="1"/>
</dbReference>
<keyword evidence="4" id="KW-1185">Reference proteome</keyword>
<feature type="domain" description="YMC020W-like alpha/beta hydrolase" evidence="2">
    <location>
        <begin position="300"/>
        <end position="662"/>
    </location>
</feature>
<name>A5DIB0_PICGU</name>
<feature type="compositionally biased region" description="Basic and acidic residues" evidence="1">
    <location>
        <begin position="42"/>
        <end position="61"/>
    </location>
</feature>
<reference evidence="3 4" key="1">
    <citation type="journal article" date="2009" name="Nature">
        <title>Evolution of pathogenicity and sexual reproduction in eight Candida genomes.</title>
        <authorList>
            <person name="Butler G."/>
            <person name="Rasmussen M.D."/>
            <person name="Lin M.F."/>
            <person name="Santos M.A."/>
            <person name="Sakthikumar S."/>
            <person name="Munro C.A."/>
            <person name="Rheinbay E."/>
            <person name="Grabherr M."/>
            <person name="Forche A."/>
            <person name="Reedy J.L."/>
            <person name="Agrafioti I."/>
            <person name="Arnaud M.B."/>
            <person name="Bates S."/>
            <person name="Brown A.J."/>
            <person name="Brunke S."/>
            <person name="Costanzo M.C."/>
            <person name="Fitzpatrick D.A."/>
            <person name="de Groot P.W."/>
            <person name="Harris D."/>
            <person name="Hoyer L.L."/>
            <person name="Hube B."/>
            <person name="Klis F.M."/>
            <person name="Kodira C."/>
            <person name="Lennard N."/>
            <person name="Logue M.E."/>
            <person name="Martin R."/>
            <person name="Neiman A.M."/>
            <person name="Nikolaou E."/>
            <person name="Quail M.A."/>
            <person name="Quinn J."/>
            <person name="Santos M.C."/>
            <person name="Schmitzberger F.F."/>
            <person name="Sherlock G."/>
            <person name="Shah P."/>
            <person name="Silverstein K.A."/>
            <person name="Skrzypek M.S."/>
            <person name="Soll D."/>
            <person name="Staggs R."/>
            <person name="Stansfield I."/>
            <person name="Stumpf M.P."/>
            <person name="Sudbery P.E."/>
            <person name="Srikantha T."/>
            <person name="Zeng Q."/>
            <person name="Berman J."/>
            <person name="Berriman M."/>
            <person name="Heitman J."/>
            <person name="Gow N.A."/>
            <person name="Lorenz M.C."/>
            <person name="Birren B.W."/>
            <person name="Kellis M."/>
            <person name="Cuomo C.A."/>
        </authorList>
    </citation>
    <scope>NUCLEOTIDE SEQUENCE [LARGE SCALE GENOMIC DNA]</scope>
    <source>
        <strain evidence="4">ATCC 6260 / CBS 566 / DSM 6381 / JCM 1539 / NBRC 10279 / NRRL Y-324</strain>
    </source>
</reference>
<feature type="compositionally biased region" description="Polar residues" evidence="1">
    <location>
        <begin position="66"/>
        <end position="79"/>
    </location>
</feature>
<dbReference type="InterPro" id="IPR058934">
    <property type="entry name" value="YMC020W-like"/>
</dbReference>
<dbReference type="Pfam" id="PF26147">
    <property type="entry name" value="AB_HYDROLASE_YMC0-YMC35"/>
    <property type="match status" value="1"/>
</dbReference>
<evidence type="ECO:0000259" key="2">
    <source>
        <dbReference type="Pfam" id="PF26147"/>
    </source>
</evidence>
<dbReference type="Proteomes" id="UP000001997">
    <property type="component" value="Unassembled WGS sequence"/>
</dbReference>
<dbReference type="GeneID" id="5127374"/>
<dbReference type="PANTHER" id="PTHR47349:SF1">
    <property type="entry name" value="AER328WP"/>
    <property type="match status" value="1"/>
</dbReference>
<feature type="region of interest" description="Disordered" evidence="1">
    <location>
        <begin position="93"/>
        <end position="112"/>
    </location>
</feature>
<accession>A5DIB0</accession>
<dbReference type="OMA" id="SWASAFW"/>
<dbReference type="EMBL" id="CH408157">
    <property type="protein sequence ID" value="EDK38913.2"/>
    <property type="molecule type" value="Genomic_DNA"/>
</dbReference>
<dbReference type="OrthoDB" id="5598028at2759"/>
<dbReference type="InterPro" id="IPR058933">
    <property type="entry name" value="YMC020W-like_ab_hydrolase"/>
</dbReference>
<dbReference type="InParanoid" id="A5DIB0"/>
<dbReference type="VEuPathDB" id="FungiDB:PGUG_03011"/>
<gene>
    <name evidence="3" type="ORF">PGUG_03011</name>
</gene>
<organism evidence="3 4">
    <name type="scientific">Meyerozyma guilliermondii (strain ATCC 6260 / CBS 566 / DSM 6381 / JCM 1539 / NBRC 10279 / NRRL Y-324)</name>
    <name type="common">Yeast</name>
    <name type="synonym">Candida guilliermondii</name>
    <dbReference type="NCBI Taxonomy" id="294746"/>
    <lineage>
        <taxon>Eukaryota</taxon>
        <taxon>Fungi</taxon>
        <taxon>Dikarya</taxon>
        <taxon>Ascomycota</taxon>
        <taxon>Saccharomycotina</taxon>
        <taxon>Pichiomycetes</taxon>
        <taxon>Debaryomycetaceae</taxon>
        <taxon>Meyerozyma</taxon>
    </lineage>
</organism>
<feature type="region of interest" description="Disordered" evidence="1">
    <location>
        <begin position="39"/>
        <end position="79"/>
    </location>
</feature>
<dbReference type="RefSeq" id="XP_001485282.2">
    <property type="nucleotide sequence ID" value="XM_001485232.1"/>
</dbReference>
<dbReference type="eggNOG" id="ENOG502RJSV">
    <property type="taxonomic scope" value="Eukaryota"/>
</dbReference>
<dbReference type="HOGENOM" id="CLU_010834_1_2_1"/>
<sequence length="712" mass="80474">MATEKPASYWSTFVRRTYTPEEGQPLPIIAESDAVNTQNGVRDNHLDNSNDGNLNKKDTFDVRPTGNGSLSEPTQNGVSNAANLHISNSFSAYNGTSHHAQTERQNNTSNTNDTTAISRWWWTSSQRDSIKDVNVAEDRHSESWARWFSYGSVIDSLYKRDEPEPETTQNKPEPLPAASTTWFPWFKAAEPENDDSDNYSVNGADLIKTARTAIETSKDTTHYAFKYGAADELLLSVSETRSETQPVRYKSRKRPRTQNEVQEMLLQPQSVTLRSSSSSIRSDNGHMFHDDKLVYPHIIFPSIEENYRIITVKTQVRLLGQHLLYHANSSECHLYRRTEAKIIRRKKKTKKAVVIGVHNFLPTKMVKTTIGQSTGNSIKFVKQASKAIHEWLLNEQCDIETIALDGGGKVADRVEHSLKLLENWYQLISDADFLFVVAHSQGVTVGIQVLAHLLDRVEWRNKRIGFLSMAGPFHGPVAGLDTKLVVRAYSQVENEVIRELLDLQKPNSDHTQLLKNALASLLEKNVKVTLCGSFTDQFVPLFSSLATGYTHPNIYRIIHSRLSDNIPPFIILLFQAAVIAKNMGRSDYNVIQDLSDRCNGSLSTGGHGHVFEDQAVYVQALQHALETTDLFQHKHLQYSAPQLPKVPNPYQIPWNIRTLLNEILQLPNNASLVLVTQLIIAFKKWEPTSKPWKELKYALDAFEEASLQDFNV</sequence>
<evidence type="ECO:0000313" key="4">
    <source>
        <dbReference type="Proteomes" id="UP000001997"/>
    </source>
</evidence>
<protein>
    <recommendedName>
        <fullName evidence="2">YMC020W-like alpha/beta hydrolase domain-containing protein</fullName>
    </recommendedName>
</protein>
<evidence type="ECO:0000256" key="1">
    <source>
        <dbReference type="SAM" id="MobiDB-lite"/>
    </source>
</evidence>
<proteinExistence type="predicted"/>
<dbReference type="AlphaFoldDB" id="A5DIB0"/>
<dbReference type="KEGG" id="pgu:PGUG_03011"/>
<evidence type="ECO:0000313" key="3">
    <source>
        <dbReference type="EMBL" id="EDK38913.2"/>
    </source>
</evidence>